<dbReference type="AlphaFoldDB" id="A0A8C2NVP7"/>
<reference evidence="2" key="1">
    <citation type="submission" date="2019-03" db="EMBL/GenBank/DDBJ databases">
        <title>Genome sequencing and reference-guided assembly of Black Bengal Goat (Capra hircus).</title>
        <authorList>
            <person name="Siddiki A.Z."/>
            <person name="Baten A."/>
            <person name="Billah M."/>
            <person name="Alam M.A.U."/>
            <person name="Shawrob K.S.M."/>
            <person name="Saha S."/>
            <person name="Chowdhury M."/>
            <person name="Rahman A.H."/>
            <person name="Stear M."/>
            <person name="Miah G."/>
            <person name="Das G.B."/>
            <person name="Hossain M.M."/>
            <person name="Kumkum M."/>
            <person name="Islam M.S."/>
            <person name="Mollah A.M."/>
            <person name="Ahsan A."/>
            <person name="Tusar F."/>
            <person name="Khan M.K.I."/>
        </authorList>
    </citation>
    <scope>NUCLEOTIDE SEQUENCE [LARGE SCALE GENOMIC DNA]</scope>
</reference>
<reference evidence="2" key="2">
    <citation type="submission" date="2025-08" db="UniProtKB">
        <authorList>
            <consortium name="Ensembl"/>
        </authorList>
    </citation>
    <scope>IDENTIFICATION</scope>
</reference>
<name>A0A8C2NVP7_CAPHI</name>
<organism evidence="2">
    <name type="scientific">Capra hircus</name>
    <name type="common">Goat</name>
    <dbReference type="NCBI Taxonomy" id="9925"/>
    <lineage>
        <taxon>Eukaryota</taxon>
        <taxon>Metazoa</taxon>
        <taxon>Chordata</taxon>
        <taxon>Craniata</taxon>
        <taxon>Vertebrata</taxon>
        <taxon>Euteleostomi</taxon>
        <taxon>Mammalia</taxon>
        <taxon>Eutheria</taxon>
        <taxon>Laurasiatheria</taxon>
        <taxon>Artiodactyla</taxon>
        <taxon>Ruminantia</taxon>
        <taxon>Pecora</taxon>
        <taxon>Bovidae</taxon>
        <taxon>Caprinae</taxon>
        <taxon>Capra</taxon>
    </lineage>
</organism>
<protein>
    <submittedName>
        <fullName evidence="2">Uncharacterized protein</fullName>
    </submittedName>
</protein>
<dbReference type="PANTHER" id="PTHR47899">
    <property type="entry name" value="COILED-COIL DOMAIN-CONTAINING PROTEIN 171"/>
    <property type="match status" value="1"/>
</dbReference>
<evidence type="ECO:0000256" key="1">
    <source>
        <dbReference type="SAM" id="MobiDB-lite"/>
    </source>
</evidence>
<dbReference type="Ensembl" id="ENSCHIT00010010668.1">
    <property type="protein sequence ID" value="ENSCHIP00010007603.1"/>
    <property type="gene ID" value="ENSCHIG00010005426.1"/>
</dbReference>
<dbReference type="PANTHER" id="PTHR47899:SF1">
    <property type="entry name" value="COILED-COIL DOMAIN-CONTAINING PROTEIN 171"/>
    <property type="match status" value="1"/>
</dbReference>
<dbReference type="InterPro" id="IPR038820">
    <property type="entry name" value="CCDC171"/>
</dbReference>
<accession>A0A8C2NVP7</accession>
<feature type="compositionally biased region" description="Polar residues" evidence="1">
    <location>
        <begin position="242"/>
        <end position="252"/>
    </location>
</feature>
<proteinExistence type="predicted"/>
<feature type="region of interest" description="Disordered" evidence="1">
    <location>
        <begin position="240"/>
        <end position="262"/>
    </location>
</feature>
<evidence type="ECO:0000313" key="2">
    <source>
        <dbReference type="Ensembl" id="ENSCHIP00010007603.1"/>
    </source>
</evidence>
<sequence length="262" mass="29341">MLDKFSWSELCAVLQENVDALIVDLNRANEKISHLEYICKNKSDTMKELQQTQEDTFNKVAEQIKAQESCWHKQKKELELQYSELLLEVQKRAQVRDQISLSRTAASRNDFTLQLPRLHLETFAMEGLKGGPEVVACQAMIKSFVDVYQLASARIATLEKEMTSHRSHIATLKSELHTACLRENESLQSTGSRDHSNLSIPSRAALPADTIDVGDFLPLKAELDTTYTFLKETLINPAPLASPQSSPVTMSATAKRPAQIGL</sequence>